<name>A0ABS6E119_9FIRM</name>
<accession>A0ABS6E119</accession>
<dbReference type="Proteomes" id="UP000749471">
    <property type="component" value="Unassembled WGS sequence"/>
</dbReference>
<gene>
    <name evidence="8" type="ORF">KQI42_01155</name>
</gene>
<dbReference type="SMART" id="SM00388">
    <property type="entry name" value="HisKA"/>
    <property type="match status" value="1"/>
</dbReference>
<dbReference type="GO" id="GO:0016301">
    <property type="term" value="F:kinase activity"/>
    <property type="evidence" value="ECO:0007669"/>
    <property type="project" value="UniProtKB-KW"/>
</dbReference>
<dbReference type="PROSITE" id="PS50109">
    <property type="entry name" value="HIS_KIN"/>
    <property type="match status" value="1"/>
</dbReference>
<dbReference type="RefSeq" id="WP_216515924.1">
    <property type="nucleotide sequence ID" value="NZ_JAHLPM010000001.1"/>
</dbReference>
<evidence type="ECO:0000256" key="3">
    <source>
        <dbReference type="ARBA" id="ARBA00022741"/>
    </source>
</evidence>
<dbReference type="PANTHER" id="PTHR43065">
    <property type="entry name" value="SENSOR HISTIDINE KINASE"/>
    <property type="match status" value="1"/>
</dbReference>
<dbReference type="InterPro" id="IPR003661">
    <property type="entry name" value="HisK_dim/P_dom"/>
</dbReference>
<proteinExistence type="predicted"/>
<evidence type="ECO:0000256" key="6">
    <source>
        <dbReference type="ARBA" id="ARBA00023012"/>
    </source>
</evidence>
<comment type="caution">
    <text evidence="8">The sequence shown here is derived from an EMBL/GenBank/DDBJ whole genome shotgun (WGS) entry which is preliminary data.</text>
</comment>
<evidence type="ECO:0000256" key="5">
    <source>
        <dbReference type="ARBA" id="ARBA00022840"/>
    </source>
</evidence>
<organism evidence="8 9">
    <name type="scientific">Tissierella simiarum</name>
    <dbReference type="NCBI Taxonomy" id="2841534"/>
    <lineage>
        <taxon>Bacteria</taxon>
        <taxon>Bacillati</taxon>
        <taxon>Bacillota</taxon>
        <taxon>Tissierellia</taxon>
        <taxon>Tissierellales</taxon>
        <taxon>Tissierellaceae</taxon>
        <taxon>Tissierella</taxon>
    </lineage>
</organism>
<evidence type="ECO:0000313" key="9">
    <source>
        <dbReference type="Proteomes" id="UP000749471"/>
    </source>
</evidence>
<keyword evidence="9" id="KW-1185">Reference proteome</keyword>
<dbReference type="InterPro" id="IPR003594">
    <property type="entry name" value="HATPase_dom"/>
</dbReference>
<keyword evidence="2" id="KW-0808">Transferase</keyword>
<dbReference type="PANTHER" id="PTHR43065:SF10">
    <property type="entry name" value="PEROXIDE STRESS-ACTIVATED HISTIDINE KINASE MAK3"/>
    <property type="match status" value="1"/>
</dbReference>
<dbReference type="SMART" id="SM00387">
    <property type="entry name" value="HATPase_c"/>
    <property type="match status" value="1"/>
</dbReference>
<sequence>MWKSIDDFEKELKRIEYLRNMGELMEGVTHDLNNLLTTISGLSQLSLLKDASVEVKNNLRIINQTALDGKTVIDKIHNYIRGSYNSKKDYHYFDDIVISSLAMAKHRFKTINTLEKHNVCLETDLNCNGIIYCNEYEIRQGILNIILNGIDAIEGKDGILIVRTYNEDNCAVVEISDNGVGIDEETMEKLFEPYFTTKGSKGTGLGLNIVKNILRDHSAEISVESKVGEGTTFKTKFTIVENIHVDEDKKKGYNIV</sequence>
<reference evidence="8 9" key="1">
    <citation type="submission" date="2021-06" db="EMBL/GenBank/DDBJ databases">
        <authorList>
            <person name="Sun Q."/>
            <person name="Li D."/>
        </authorList>
    </citation>
    <scope>NUCLEOTIDE SEQUENCE [LARGE SCALE GENOMIC DNA]</scope>
    <source>
        <strain evidence="8 9">MSJ-40</strain>
    </source>
</reference>
<evidence type="ECO:0000256" key="1">
    <source>
        <dbReference type="ARBA" id="ARBA00022553"/>
    </source>
</evidence>
<protein>
    <submittedName>
        <fullName evidence="8">HAMP domain-containing histidine kinase</fullName>
    </submittedName>
</protein>
<evidence type="ECO:0000256" key="4">
    <source>
        <dbReference type="ARBA" id="ARBA00022777"/>
    </source>
</evidence>
<keyword evidence="1" id="KW-0597">Phosphoprotein</keyword>
<evidence type="ECO:0000313" key="8">
    <source>
        <dbReference type="EMBL" id="MBU5436592.1"/>
    </source>
</evidence>
<keyword evidence="5" id="KW-0067">ATP-binding</keyword>
<dbReference type="InterPro" id="IPR005467">
    <property type="entry name" value="His_kinase_dom"/>
</dbReference>
<dbReference type="EMBL" id="JAHLPM010000001">
    <property type="protein sequence ID" value="MBU5436592.1"/>
    <property type="molecule type" value="Genomic_DNA"/>
</dbReference>
<dbReference type="CDD" id="cd00082">
    <property type="entry name" value="HisKA"/>
    <property type="match status" value="1"/>
</dbReference>
<keyword evidence="3" id="KW-0547">Nucleotide-binding</keyword>
<feature type="domain" description="Histidine kinase" evidence="7">
    <location>
        <begin position="27"/>
        <end position="241"/>
    </location>
</feature>
<evidence type="ECO:0000259" key="7">
    <source>
        <dbReference type="PROSITE" id="PS50109"/>
    </source>
</evidence>
<keyword evidence="4 8" id="KW-0418">Kinase</keyword>
<dbReference type="Pfam" id="PF02518">
    <property type="entry name" value="HATPase_c"/>
    <property type="match status" value="1"/>
</dbReference>
<keyword evidence="6" id="KW-0902">Two-component regulatory system</keyword>
<evidence type="ECO:0000256" key="2">
    <source>
        <dbReference type="ARBA" id="ARBA00022679"/>
    </source>
</evidence>